<dbReference type="InterPro" id="IPR052072">
    <property type="entry name" value="Vascular_dev_regulator"/>
</dbReference>
<dbReference type="EMBL" id="JAMKFB020000016">
    <property type="protein sequence ID" value="KAL0172397.1"/>
    <property type="molecule type" value="Genomic_DNA"/>
</dbReference>
<protein>
    <recommendedName>
        <fullName evidence="1">Dilute domain-containing protein</fullName>
    </recommendedName>
</protein>
<dbReference type="InterPro" id="IPR002710">
    <property type="entry name" value="Dilute_dom"/>
</dbReference>
<dbReference type="PANTHER" id="PTHR16027">
    <property type="entry name" value="DILUTE DOMAIN-CONTAINING PROTEIN YPR089W"/>
    <property type="match status" value="1"/>
</dbReference>
<evidence type="ECO:0000259" key="1">
    <source>
        <dbReference type="PROSITE" id="PS51126"/>
    </source>
</evidence>
<sequence length="53" mass="5989">LFSWSRAVQIRTNLDLVLDWLQGAGLGDIASEFLKKLSVTVNFLCIPKTRLIQ</sequence>
<evidence type="ECO:0000313" key="2">
    <source>
        <dbReference type="EMBL" id="KAL0172397.1"/>
    </source>
</evidence>
<feature type="non-terminal residue" evidence="2">
    <location>
        <position position="53"/>
    </location>
</feature>
<organism evidence="2 3">
    <name type="scientific">Cirrhinus mrigala</name>
    <name type="common">Mrigala</name>
    <dbReference type="NCBI Taxonomy" id="683832"/>
    <lineage>
        <taxon>Eukaryota</taxon>
        <taxon>Metazoa</taxon>
        <taxon>Chordata</taxon>
        <taxon>Craniata</taxon>
        <taxon>Vertebrata</taxon>
        <taxon>Euteleostomi</taxon>
        <taxon>Actinopterygii</taxon>
        <taxon>Neopterygii</taxon>
        <taxon>Teleostei</taxon>
        <taxon>Ostariophysi</taxon>
        <taxon>Cypriniformes</taxon>
        <taxon>Cyprinidae</taxon>
        <taxon>Labeoninae</taxon>
        <taxon>Labeonini</taxon>
        <taxon>Cirrhinus</taxon>
    </lineage>
</organism>
<gene>
    <name evidence="2" type="ORF">M9458_032708</name>
</gene>
<dbReference type="AlphaFoldDB" id="A0ABD0PEB8"/>
<dbReference type="PANTHER" id="PTHR16027:SF12">
    <property type="entry name" value="RAS-INTERACTING PROTEIN 1"/>
    <property type="match status" value="1"/>
</dbReference>
<evidence type="ECO:0000313" key="3">
    <source>
        <dbReference type="Proteomes" id="UP001529510"/>
    </source>
</evidence>
<dbReference type="Proteomes" id="UP001529510">
    <property type="component" value="Unassembled WGS sequence"/>
</dbReference>
<feature type="non-terminal residue" evidence="2">
    <location>
        <position position="1"/>
    </location>
</feature>
<dbReference type="Pfam" id="PF01843">
    <property type="entry name" value="DIL"/>
    <property type="match status" value="1"/>
</dbReference>
<name>A0ABD0PEB8_CIRMR</name>
<dbReference type="PROSITE" id="PS51126">
    <property type="entry name" value="DILUTE"/>
    <property type="match status" value="1"/>
</dbReference>
<keyword evidence="3" id="KW-1185">Reference proteome</keyword>
<comment type="caution">
    <text evidence="2">The sequence shown here is derived from an EMBL/GenBank/DDBJ whole genome shotgun (WGS) entry which is preliminary data.</text>
</comment>
<reference evidence="2 3" key="1">
    <citation type="submission" date="2024-05" db="EMBL/GenBank/DDBJ databases">
        <title>Genome sequencing and assembly of Indian major carp, Cirrhinus mrigala (Hamilton, 1822).</title>
        <authorList>
            <person name="Mohindra V."/>
            <person name="Chowdhury L.M."/>
            <person name="Lal K."/>
            <person name="Jena J.K."/>
        </authorList>
    </citation>
    <scope>NUCLEOTIDE SEQUENCE [LARGE SCALE GENOMIC DNA]</scope>
    <source>
        <strain evidence="2">CM1030</strain>
        <tissue evidence="2">Blood</tissue>
    </source>
</reference>
<proteinExistence type="predicted"/>
<accession>A0ABD0PEB8</accession>
<feature type="domain" description="Dilute" evidence="1">
    <location>
        <begin position="1"/>
        <end position="53"/>
    </location>
</feature>